<dbReference type="Pfam" id="PF02518">
    <property type="entry name" value="HATPase_c"/>
    <property type="match status" value="1"/>
</dbReference>
<dbReference type="Gene3D" id="3.30.450.20">
    <property type="entry name" value="PAS domain"/>
    <property type="match status" value="2"/>
</dbReference>
<dbReference type="SMART" id="SM00387">
    <property type="entry name" value="HATPase_c"/>
    <property type="match status" value="1"/>
</dbReference>
<feature type="compositionally biased region" description="Low complexity" evidence="12">
    <location>
        <begin position="1156"/>
        <end position="1169"/>
    </location>
</feature>
<dbReference type="InParanoid" id="G3JF33"/>
<feature type="region of interest" description="Disordered" evidence="12">
    <location>
        <begin position="279"/>
        <end position="337"/>
    </location>
</feature>
<dbReference type="OMA" id="WVMKPIN"/>
<dbReference type="PANTHER" id="PTHR43065:SF10">
    <property type="entry name" value="PEROXIDE STRESS-ACTIVATED HISTIDINE KINASE MAK3"/>
    <property type="match status" value="1"/>
</dbReference>
<gene>
    <name evidence="16" type="ORF">CCM_04461</name>
</gene>
<dbReference type="SMART" id="SM00388">
    <property type="entry name" value="HisKA"/>
    <property type="match status" value="1"/>
</dbReference>
<accession>G3JF33</accession>
<dbReference type="Pfam" id="PF00512">
    <property type="entry name" value="HisKA"/>
    <property type="match status" value="1"/>
</dbReference>
<dbReference type="InterPro" id="IPR035965">
    <property type="entry name" value="PAS-like_dom_sf"/>
</dbReference>
<keyword evidence="2 11" id="KW-0597">Phosphoprotein</keyword>
<dbReference type="FunFam" id="3.30.450.270:FF:000002">
    <property type="entry name" value="Sensor histidine kinase/response regulator, putative"/>
    <property type="match status" value="1"/>
</dbReference>
<dbReference type="InterPro" id="IPR003661">
    <property type="entry name" value="HisK_dim/P_dom"/>
</dbReference>
<dbReference type="EMBL" id="JH126401">
    <property type="protein sequence ID" value="EGX93089.1"/>
    <property type="molecule type" value="Genomic_DNA"/>
</dbReference>
<dbReference type="InterPro" id="IPR016132">
    <property type="entry name" value="Phyto_chromo_attachment"/>
</dbReference>
<evidence type="ECO:0000256" key="11">
    <source>
        <dbReference type="PROSITE-ProRule" id="PRU00169"/>
    </source>
</evidence>
<evidence type="ECO:0000256" key="6">
    <source>
        <dbReference type="ARBA" id="ARBA00022777"/>
    </source>
</evidence>
<reference evidence="16 17" key="1">
    <citation type="journal article" date="2011" name="Genome Biol.">
        <title>Genome sequence of the insect pathogenic fungus Cordyceps militaris, a valued traditional Chinese medicine.</title>
        <authorList>
            <person name="Zheng P."/>
            <person name="Xia Y."/>
            <person name="Xiao G."/>
            <person name="Xiong C."/>
            <person name="Hu X."/>
            <person name="Zhang S."/>
            <person name="Zheng H."/>
            <person name="Huang Y."/>
            <person name="Zhou Y."/>
            <person name="Wang S."/>
            <person name="Zhao G.P."/>
            <person name="Liu X."/>
            <person name="St Leger R.J."/>
            <person name="Wang C."/>
        </authorList>
    </citation>
    <scope>NUCLEOTIDE SEQUENCE [LARGE SCALE GENOMIC DNA]</scope>
    <source>
        <strain evidence="16 17">CM01</strain>
    </source>
</reference>
<evidence type="ECO:0000256" key="5">
    <source>
        <dbReference type="ARBA" id="ARBA00022741"/>
    </source>
</evidence>
<feature type="domain" description="Histidine kinase" evidence="14">
    <location>
        <begin position="979"/>
        <end position="1210"/>
    </location>
</feature>
<dbReference type="CDD" id="cd17546">
    <property type="entry name" value="REC_hyHK_CKI1_RcsC-like"/>
    <property type="match status" value="1"/>
</dbReference>
<keyword evidence="4" id="KW-0808">Transferase</keyword>
<feature type="domain" description="Response regulatory" evidence="15">
    <location>
        <begin position="1399"/>
        <end position="1530"/>
    </location>
</feature>
<dbReference type="VEuPathDB" id="FungiDB:CCM_04461"/>
<dbReference type="PRINTS" id="PR00344">
    <property type="entry name" value="BCTRLSENSOR"/>
</dbReference>
<dbReference type="InterPro" id="IPR005467">
    <property type="entry name" value="His_kinase_dom"/>
</dbReference>
<dbReference type="InterPro" id="IPR003594">
    <property type="entry name" value="HATPase_dom"/>
</dbReference>
<evidence type="ECO:0000256" key="7">
    <source>
        <dbReference type="ARBA" id="ARBA00022840"/>
    </source>
</evidence>
<dbReference type="SUPFAM" id="SSF55781">
    <property type="entry name" value="GAF domain-like"/>
    <property type="match status" value="2"/>
</dbReference>
<feature type="region of interest" description="Disordered" evidence="12">
    <location>
        <begin position="1152"/>
        <end position="1171"/>
    </location>
</feature>
<dbReference type="Gene3D" id="1.10.287.130">
    <property type="match status" value="1"/>
</dbReference>
<evidence type="ECO:0000259" key="14">
    <source>
        <dbReference type="PROSITE" id="PS50109"/>
    </source>
</evidence>
<evidence type="ECO:0000256" key="12">
    <source>
        <dbReference type="SAM" id="MobiDB-lite"/>
    </source>
</evidence>
<dbReference type="InterPro" id="IPR011006">
    <property type="entry name" value="CheY-like_superfamily"/>
</dbReference>
<dbReference type="OrthoDB" id="2015534at2759"/>
<dbReference type="PANTHER" id="PTHR43065">
    <property type="entry name" value="SENSOR HISTIDINE KINASE"/>
    <property type="match status" value="1"/>
</dbReference>
<feature type="compositionally biased region" description="Basic and acidic residues" evidence="12">
    <location>
        <begin position="281"/>
        <end position="292"/>
    </location>
</feature>
<feature type="compositionally biased region" description="Basic and acidic residues" evidence="12">
    <location>
        <begin position="205"/>
        <end position="217"/>
    </location>
</feature>
<dbReference type="InterPro" id="IPR036097">
    <property type="entry name" value="HisK_dim/P_sf"/>
</dbReference>
<keyword evidence="17" id="KW-1185">Reference proteome</keyword>
<proteinExistence type="predicted"/>
<feature type="region of interest" description="Disordered" evidence="12">
    <location>
        <begin position="205"/>
        <end position="256"/>
    </location>
</feature>
<dbReference type="Proteomes" id="UP000001610">
    <property type="component" value="Unassembled WGS sequence"/>
</dbReference>
<evidence type="ECO:0000256" key="3">
    <source>
        <dbReference type="ARBA" id="ARBA00022606"/>
    </source>
</evidence>
<keyword evidence="5" id="KW-0547">Nucleotide-binding</keyword>
<evidence type="ECO:0000256" key="4">
    <source>
        <dbReference type="ARBA" id="ARBA00022679"/>
    </source>
</evidence>
<name>G3JF33_CORMM</name>
<dbReference type="SMART" id="SM00448">
    <property type="entry name" value="REC"/>
    <property type="match status" value="1"/>
</dbReference>
<dbReference type="SMR" id="G3JF33"/>
<organism evidence="16 17">
    <name type="scientific">Cordyceps militaris (strain CM01)</name>
    <name type="common">Caterpillar fungus</name>
    <dbReference type="NCBI Taxonomy" id="983644"/>
    <lineage>
        <taxon>Eukaryota</taxon>
        <taxon>Fungi</taxon>
        <taxon>Dikarya</taxon>
        <taxon>Ascomycota</taxon>
        <taxon>Pezizomycotina</taxon>
        <taxon>Sordariomycetes</taxon>
        <taxon>Hypocreomycetidae</taxon>
        <taxon>Hypocreales</taxon>
        <taxon>Cordycipitaceae</taxon>
        <taxon>Cordyceps</taxon>
    </lineage>
</organism>
<keyword evidence="9" id="KW-0902">Two-component regulatory system</keyword>
<dbReference type="Pfam" id="PF00360">
    <property type="entry name" value="PHY"/>
    <property type="match status" value="1"/>
</dbReference>
<feature type="compositionally biased region" description="Polar residues" evidence="12">
    <location>
        <begin position="575"/>
        <end position="586"/>
    </location>
</feature>
<dbReference type="HOGENOM" id="CLU_000445_50_4_1"/>
<evidence type="ECO:0000313" key="17">
    <source>
        <dbReference type="Proteomes" id="UP000001610"/>
    </source>
</evidence>
<feature type="modified residue" description="4-aspartylphosphate" evidence="11">
    <location>
        <position position="1450"/>
    </location>
</feature>
<dbReference type="KEGG" id="cmt:CCM_04461"/>
<dbReference type="GO" id="GO:0009584">
    <property type="term" value="P:detection of visible light"/>
    <property type="evidence" value="ECO:0007669"/>
    <property type="project" value="InterPro"/>
</dbReference>
<dbReference type="InterPro" id="IPR036890">
    <property type="entry name" value="HATPase_C_sf"/>
</dbReference>
<dbReference type="STRING" id="983644.G3JF33"/>
<evidence type="ECO:0000256" key="1">
    <source>
        <dbReference type="ARBA" id="ARBA00022543"/>
    </source>
</evidence>
<dbReference type="InterPro" id="IPR003018">
    <property type="entry name" value="GAF"/>
</dbReference>
<feature type="compositionally biased region" description="Polar residues" evidence="12">
    <location>
        <begin position="294"/>
        <end position="309"/>
    </location>
</feature>
<dbReference type="SUPFAM" id="SSF52172">
    <property type="entry name" value="CheY-like"/>
    <property type="match status" value="1"/>
</dbReference>
<dbReference type="GeneID" id="18166484"/>
<dbReference type="GO" id="GO:0005524">
    <property type="term" value="F:ATP binding"/>
    <property type="evidence" value="ECO:0007669"/>
    <property type="project" value="UniProtKB-KW"/>
</dbReference>
<evidence type="ECO:0000313" key="16">
    <source>
        <dbReference type="EMBL" id="EGX93089.1"/>
    </source>
</evidence>
<dbReference type="Gene3D" id="3.30.565.10">
    <property type="entry name" value="Histidine kinase-like ATPase, C-terminal domain"/>
    <property type="match status" value="1"/>
</dbReference>
<protein>
    <submittedName>
        <fullName evidence="16">Sensor histidine kinase/response regulator, putative</fullName>
    </submittedName>
</protein>
<dbReference type="InterPro" id="IPR029016">
    <property type="entry name" value="GAF-like_dom_sf"/>
</dbReference>
<dbReference type="RefSeq" id="XP_006669672.1">
    <property type="nucleotide sequence ID" value="XM_006669609.1"/>
</dbReference>
<feature type="region of interest" description="Disordered" evidence="12">
    <location>
        <begin position="559"/>
        <end position="586"/>
    </location>
</feature>
<dbReference type="InterPro" id="IPR001789">
    <property type="entry name" value="Sig_transdc_resp-reg_receiver"/>
</dbReference>
<dbReference type="PROSITE" id="PS50109">
    <property type="entry name" value="HIS_KIN"/>
    <property type="match status" value="1"/>
</dbReference>
<dbReference type="CDD" id="cd00082">
    <property type="entry name" value="HisKA"/>
    <property type="match status" value="1"/>
</dbReference>
<keyword evidence="3" id="KW-0716">Sensory transduction</keyword>
<dbReference type="PROSITE" id="PS50046">
    <property type="entry name" value="PHYTOCHROME_2"/>
    <property type="match status" value="1"/>
</dbReference>
<dbReference type="SUPFAM" id="SSF47384">
    <property type="entry name" value="Homodimeric domain of signal transducing histidine kinase"/>
    <property type="match status" value="1"/>
</dbReference>
<evidence type="ECO:0000256" key="9">
    <source>
        <dbReference type="ARBA" id="ARBA00023012"/>
    </source>
</evidence>
<feature type="region of interest" description="Disordered" evidence="12">
    <location>
        <begin position="1213"/>
        <end position="1328"/>
    </location>
</feature>
<dbReference type="Gene3D" id="3.40.50.2300">
    <property type="match status" value="1"/>
</dbReference>
<keyword evidence="6 16" id="KW-0418">Kinase</keyword>
<dbReference type="eggNOG" id="KOG0519">
    <property type="taxonomic scope" value="Eukaryota"/>
</dbReference>
<dbReference type="Gene3D" id="3.30.450.40">
    <property type="match status" value="2"/>
</dbReference>
<dbReference type="GO" id="GO:0006355">
    <property type="term" value="P:regulation of DNA-templated transcription"/>
    <property type="evidence" value="ECO:0007669"/>
    <property type="project" value="InterPro"/>
</dbReference>
<evidence type="ECO:0000256" key="2">
    <source>
        <dbReference type="ARBA" id="ARBA00022553"/>
    </source>
</evidence>
<keyword evidence="7" id="KW-0067">ATP-binding</keyword>
<dbReference type="Pfam" id="PF01590">
    <property type="entry name" value="GAF"/>
    <property type="match status" value="1"/>
</dbReference>
<feature type="compositionally biased region" description="Polar residues" evidence="12">
    <location>
        <begin position="246"/>
        <end position="256"/>
    </location>
</feature>
<keyword evidence="1" id="KW-0600">Photoreceptor protein</keyword>
<dbReference type="InterPro" id="IPR013515">
    <property type="entry name" value="Phytochrome_cen-reg"/>
</dbReference>
<keyword evidence="8" id="KW-0157">Chromophore</keyword>
<dbReference type="InterPro" id="IPR043150">
    <property type="entry name" value="Phytochrome_PHY_sf"/>
</dbReference>
<evidence type="ECO:0000256" key="10">
    <source>
        <dbReference type="ARBA" id="ARBA00023170"/>
    </source>
</evidence>
<dbReference type="SUPFAM" id="SSF55874">
    <property type="entry name" value="ATPase domain of HSP90 chaperone/DNA topoisomerase II/histidine kinase"/>
    <property type="match status" value="1"/>
</dbReference>
<dbReference type="InterPro" id="IPR013654">
    <property type="entry name" value="PAS_2"/>
</dbReference>
<dbReference type="PROSITE" id="PS50110">
    <property type="entry name" value="RESPONSE_REGULATORY"/>
    <property type="match status" value="1"/>
</dbReference>
<sequence length="1563" mass="172256">MTEANDGTGNDMDHASSRVPYCAIGIKYELRVFRVRIIMRGFAALGYIFEMDGTLVLRALPLRLELKCRCWVAVAVAVDDAESGPWLEQRHGGAEQPLRIGTTVERWVEVMLAVRERKPATAILSGEMVEVHRYLGTYTSVKVGWRRSRMPEHLHRSIVEKGLGELLQAQALACGCTVALWLTLFAATPSAIKAQTAYLVSSLADRPDERQPEDAARHLAHHPSEPLSLSQDASHAFPDPGRESAPSPNATSDSQIGLPSAATEVSDLVFPIRSVVSVDKPSCRSEADEHASRASYTGSAGTPVARSTRSGGGTLDTRPGSVPPSPMSPVGRGRSRASVELNRGATDGPRIDVFTAPIELDITASEPGTDAESGALGRSGIQGDLDFSSQLSEAQSSIDIPLVTTRFNHIDTEEGHSIITGRDGVLQQCEDEPIHTPGAVQAFGCLLAMQEETDGNFLVRYVSENSKRFLGYSPRSLFRLSNFLDIMTDDQQDNLLDHIDFIKDEDADPATNGPEILSISIRHPKLGRAVKLWCAIHINAAHPDLIICEFELDDDIENPLRPPNELTPDIPADTLDSNPSERALQESTEIISKPLRILRSARKRRGEQGAMQVFDILSQVQEQLASATSLDLFLKILIGIVKELTGFHRIMIYQFDSTFNGKVVTEVVDTSHTLDLYKGLHFPASDIPRQARELYKVNKVRLIYDRDQTTARIVCRSQQDLDVPLDMTHAYLRAMSPIHVKYLGNMEVRSSMSISINAFNELWGLIACHSYGERGMRVSFPARKLINTSPTDKNPSGYIVASSDDLLKLFDADCGLLSIKDETKVMGVMEHSQEALALLEYLRMRRLTSVLASQDVRLDFPDLRYPPGFHSIAGFLYVPLSVGGNDFIVFFRKGQVKEVQWAGNPYEKNFRQGTAAYLEPRASFKVWNETVVGKCREWDEEHVETASVLCLVYGKFIEIWRQKEAAIQNTKLTRILLANSAHEVRTPLNAIINYLEIALEGSLDSETRDNLVRSHSASKSLIYVINDLLDLTKAEEGQNLIKDEVFDLGICIEEATDPFKIDADRKGLAYEVFRHDGLPRFVHGDTRRVRQALSNVTANAVKHTEKGSVKISIQITELEEKQATIEFEVTDTGSGMTSRQLDALFRDLEQVSATMSNSSESPTEGPSSSQTLGLGLAVVGRIVRNMNGQLRLTSEVGKGSRFIIQLPFQLPDSELDPFKPNGQAVPAVRRAPQSEATRPEGEITLVQRGSDSKVPTLRDTSTGSNSRRSGSQVSRESYESGKSDADRLIDAIQTPLVGGSKEHDYFNPKRHSKSTTSASTDRASSEKFNQGILASPSRPELGTVPVKDSKTPIKAVKIPDEGAMSQLASPARPAEKIVQIGSSVVRPRNDSIAQESPLRTLIAEDDPINLKIMRKRLERVGHTVTHAVNGEDCAALFESNGSGVDVILMDMQMPIVDGLTSTKMIRSMEAESRQDGHSDMAKHNGRVPIIAVSASLVEKERQKYVDAGFDAWILKPIDFKRLSVLMRGIHDDEARDSSVYVPGQWEAGGWFSSRSLAEAQSDS</sequence>
<feature type="compositionally biased region" description="Low complexity" evidence="12">
    <location>
        <begin position="1260"/>
        <end position="1271"/>
    </location>
</feature>
<evidence type="ECO:0000259" key="15">
    <source>
        <dbReference type="PROSITE" id="PS50110"/>
    </source>
</evidence>
<dbReference type="Pfam" id="PF08446">
    <property type="entry name" value="PAS_2"/>
    <property type="match status" value="1"/>
</dbReference>
<dbReference type="SUPFAM" id="SSF55785">
    <property type="entry name" value="PYP-like sensor domain (PAS domain)"/>
    <property type="match status" value="1"/>
</dbReference>
<evidence type="ECO:0000256" key="8">
    <source>
        <dbReference type="ARBA" id="ARBA00022991"/>
    </source>
</evidence>
<evidence type="ECO:0000259" key="13">
    <source>
        <dbReference type="PROSITE" id="PS50046"/>
    </source>
</evidence>
<dbReference type="GO" id="GO:0009881">
    <property type="term" value="F:photoreceptor activity"/>
    <property type="evidence" value="ECO:0007669"/>
    <property type="project" value="UniProtKB-KW"/>
</dbReference>
<dbReference type="Pfam" id="PF00072">
    <property type="entry name" value="Response_reg"/>
    <property type="match status" value="1"/>
</dbReference>
<dbReference type="GO" id="GO:0000155">
    <property type="term" value="F:phosphorelay sensor kinase activity"/>
    <property type="evidence" value="ECO:0007669"/>
    <property type="project" value="InterPro"/>
</dbReference>
<feature type="compositionally biased region" description="Basic and acidic residues" evidence="12">
    <location>
        <begin position="1276"/>
        <end position="1289"/>
    </location>
</feature>
<feature type="domain" description="Phytochrome chromophore attachment site" evidence="13">
    <location>
        <begin position="629"/>
        <end position="785"/>
    </location>
</feature>
<keyword evidence="10" id="KW-0675">Receptor</keyword>
<dbReference type="Gene3D" id="3.30.450.270">
    <property type="match status" value="1"/>
</dbReference>
<dbReference type="InterPro" id="IPR004358">
    <property type="entry name" value="Sig_transdc_His_kin-like_C"/>
</dbReference>